<dbReference type="Pfam" id="PF01412">
    <property type="entry name" value="ArfGap"/>
    <property type="match status" value="1"/>
</dbReference>
<evidence type="ECO:0000256" key="6">
    <source>
        <dbReference type="ARBA" id="ARBA00023043"/>
    </source>
</evidence>
<evidence type="ECO:0000256" key="7">
    <source>
        <dbReference type="ARBA" id="ARBA00023054"/>
    </source>
</evidence>
<sequence length="750" mass="83718">MSKRLRSSEVCADCSGPDPSWASVNRGTFICDECCSVHRSLGRHISQVRHLKHTPWPPTLLQMVETLYNNGANSIWEHSLLDPASIMSGRRKANPQDKVHPNKAEFIRAKYQMLAFVHRLPCRDDDSMTAKDLSKQLHSSVRTGNLETCLRLLSLGAQANFFHPEKGNTPLHVASKAGQILQAELLAVYGADPGTQDSSGKTPVDYARQGGHHELAERLVEIQYELTDRLAFYLCGRKPGDFVHFLSSLDLSELAKAAKKKLQSLSNHLFEELAMDVYDEVDRRETDAVWLATQNHSTLVTETTVVPFLPVNPEYSSTRNQGRQKLARFNAHEFATLVIDILSDAKRRQQGSPLSGSKDNVELILKTISNQHSIESQDNDQPDYDSVASDEDTDLEATASKANRQKSLDSDLSDGPVTVQEFMEVKNALVASEAKIQQLMKVNNNLSDELRIMQKKLQTLQSENSNLRKQATTNIYQVQTGSEYTDTSNHSSLKRRPSARGSRPMSMYETGSGQKPYLPMGEVNHPEESRTRLQPFPTHIGRSALVTSSSSLPSFPSTLSWSRDESARRVKYTLTVCSLEEGQSLVTFSHFFDGHRSSRKGRQRSMVWQGDGSVPDTVEPHTAPSPILPSTEDVIRKTEQITKNIQELLRAAQENKHDSYIPCSERIHVAVTEMAALFPKKPKSDTVRTSLRLLTSSAYRLQSECKKTLPGDPGPPTDIQLVTQQVIQCAYDIAKAAKQLVTITTKENNN</sequence>
<dbReference type="SUPFAM" id="SSF57863">
    <property type="entry name" value="ArfGap/RecO-like zinc finger"/>
    <property type="match status" value="1"/>
</dbReference>
<feature type="coiled-coil region" evidence="10">
    <location>
        <begin position="429"/>
        <end position="470"/>
    </location>
</feature>
<evidence type="ECO:0000256" key="9">
    <source>
        <dbReference type="PROSITE-ProRule" id="PRU00288"/>
    </source>
</evidence>
<dbReference type="GO" id="GO:0098793">
    <property type="term" value="C:presynapse"/>
    <property type="evidence" value="ECO:0007669"/>
    <property type="project" value="GOC"/>
</dbReference>
<dbReference type="GO" id="GO:0036465">
    <property type="term" value="P:synaptic vesicle recycling"/>
    <property type="evidence" value="ECO:0007669"/>
    <property type="project" value="TreeGrafter"/>
</dbReference>
<dbReference type="GO" id="GO:0005096">
    <property type="term" value="F:GTPase activator activity"/>
    <property type="evidence" value="ECO:0007669"/>
    <property type="project" value="UniProtKB-KW"/>
</dbReference>
<dbReference type="SMART" id="SM00248">
    <property type="entry name" value="ANK"/>
    <property type="match status" value="3"/>
</dbReference>
<dbReference type="InterPro" id="IPR036770">
    <property type="entry name" value="Ankyrin_rpt-contain_sf"/>
</dbReference>
<feature type="repeat" description="ANK" evidence="8">
    <location>
        <begin position="166"/>
        <end position="198"/>
    </location>
</feature>
<dbReference type="PANTHER" id="PTHR46097:SF4">
    <property type="entry name" value="ARF GTPASE-ACTIVATING PROTEIN GIT2"/>
    <property type="match status" value="1"/>
</dbReference>
<dbReference type="GeneTree" id="ENSGT00940000156383"/>
<evidence type="ECO:0000256" key="8">
    <source>
        <dbReference type="PROSITE-ProRule" id="PRU00023"/>
    </source>
</evidence>
<keyword evidence="7 10" id="KW-0175">Coiled coil</keyword>
<accession>A0A8C0L721</accession>
<dbReference type="Gene3D" id="1.10.220.150">
    <property type="entry name" value="Arf GTPase activating protein"/>
    <property type="match status" value="1"/>
</dbReference>
<dbReference type="GO" id="GO:0031267">
    <property type="term" value="F:small GTPase binding"/>
    <property type="evidence" value="ECO:0007669"/>
    <property type="project" value="TreeGrafter"/>
</dbReference>
<keyword evidence="2" id="KW-0479">Metal-binding</keyword>
<dbReference type="Gene3D" id="1.20.5.170">
    <property type="match status" value="1"/>
</dbReference>
<feature type="region of interest" description="Disordered" evidence="11">
    <location>
        <begin position="596"/>
        <end position="628"/>
    </location>
</feature>
<evidence type="ECO:0000256" key="4">
    <source>
        <dbReference type="ARBA" id="ARBA00022771"/>
    </source>
</evidence>
<dbReference type="FunFam" id="1.20.120.330:FF:000002">
    <property type="entry name" value="ARF GTPase-activating protein GIT2 isoform 1"/>
    <property type="match status" value="1"/>
</dbReference>
<dbReference type="InterPro" id="IPR022018">
    <property type="entry name" value="GIT1_C"/>
</dbReference>
<gene>
    <name evidence="13" type="primary">GIT2</name>
</gene>
<dbReference type="PANTHER" id="PTHR46097">
    <property type="entry name" value="G PROTEIN-COUPLED RECEPTOR KINASE INTERACTING ARFGAP"/>
    <property type="match status" value="1"/>
</dbReference>
<dbReference type="Pfam" id="PF08518">
    <property type="entry name" value="GIT_SHD"/>
    <property type="match status" value="2"/>
</dbReference>
<keyword evidence="3" id="KW-0677">Repeat</keyword>
<evidence type="ECO:0000256" key="2">
    <source>
        <dbReference type="ARBA" id="ARBA00022723"/>
    </source>
</evidence>
<feature type="domain" description="Arf-GAP" evidence="12">
    <location>
        <begin position="1"/>
        <end position="124"/>
    </location>
</feature>
<dbReference type="InterPro" id="IPR032352">
    <property type="entry name" value="GIT1/2_CC"/>
</dbReference>
<dbReference type="InterPro" id="IPR013724">
    <property type="entry name" value="GIT_SHD"/>
</dbReference>
<dbReference type="Proteomes" id="UP000694391">
    <property type="component" value="Unplaced"/>
</dbReference>
<dbReference type="SMART" id="SM00555">
    <property type="entry name" value="GIT"/>
    <property type="match status" value="2"/>
</dbReference>
<dbReference type="AlphaFoldDB" id="A0A8C0L721"/>
<dbReference type="SMART" id="SM00105">
    <property type="entry name" value="ArfGap"/>
    <property type="match status" value="1"/>
</dbReference>
<evidence type="ECO:0000256" key="11">
    <source>
        <dbReference type="SAM" id="MobiDB-lite"/>
    </source>
</evidence>
<evidence type="ECO:0000256" key="3">
    <source>
        <dbReference type="ARBA" id="ARBA00022737"/>
    </source>
</evidence>
<reference evidence="13" key="1">
    <citation type="submission" date="2025-08" db="UniProtKB">
        <authorList>
            <consortium name="Ensembl"/>
        </authorList>
    </citation>
    <scope>IDENTIFICATION</scope>
</reference>
<evidence type="ECO:0000259" key="12">
    <source>
        <dbReference type="PROSITE" id="PS50115"/>
    </source>
</evidence>
<dbReference type="Pfam" id="PF12796">
    <property type="entry name" value="Ank_2"/>
    <property type="match status" value="1"/>
</dbReference>
<keyword evidence="14" id="KW-1185">Reference proteome</keyword>
<dbReference type="FunFam" id="1.20.5.170:FF:000015">
    <property type="entry name" value="ARF GTPase-activating protein GIT2 isoform 1"/>
    <property type="match status" value="1"/>
</dbReference>
<dbReference type="Pfam" id="PF16559">
    <property type="entry name" value="GIT_CC"/>
    <property type="match status" value="1"/>
</dbReference>
<dbReference type="CDD" id="cd08847">
    <property type="entry name" value="ArfGap_GIT2"/>
    <property type="match status" value="1"/>
</dbReference>
<dbReference type="FunFam" id="1.25.40.20:FF:000013">
    <property type="entry name" value="ARF GTPase-activating protein GIT1 isoform 1"/>
    <property type="match status" value="1"/>
</dbReference>
<dbReference type="Pfam" id="PF12205">
    <property type="entry name" value="GIT1_C"/>
    <property type="match status" value="1"/>
</dbReference>
<keyword evidence="6 8" id="KW-0040">ANK repeat</keyword>
<feature type="region of interest" description="Disordered" evidence="11">
    <location>
        <begin position="478"/>
        <end position="519"/>
    </location>
</feature>
<feature type="compositionally biased region" description="Acidic residues" evidence="11">
    <location>
        <begin position="377"/>
        <end position="395"/>
    </location>
</feature>
<dbReference type="Gene3D" id="1.25.40.20">
    <property type="entry name" value="Ankyrin repeat-containing domain"/>
    <property type="match status" value="1"/>
</dbReference>
<dbReference type="GO" id="GO:0008277">
    <property type="term" value="P:regulation of G protein-coupled receptor signaling pathway"/>
    <property type="evidence" value="ECO:0007669"/>
    <property type="project" value="TreeGrafter"/>
</dbReference>
<dbReference type="SUPFAM" id="SSF48403">
    <property type="entry name" value="Ankyrin repeat"/>
    <property type="match status" value="1"/>
</dbReference>
<dbReference type="PROSITE" id="PS50297">
    <property type="entry name" value="ANK_REP_REGION"/>
    <property type="match status" value="1"/>
</dbReference>
<dbReference type="GO" id="GO:0007420">
    <property type="term" value="P:brain development"/>
    <property type="evidence" value="ECO:0007669"/>
    <property type="project" value="InterPro"/>
</dbReference>
<dbReference type="PRINTS" id="PR00405">
    <property type="entry name" value="REVINTRACTNG"/>
</dbReference>
<protein>
    <submittedName>
        <fullName evidence="13">GIT ArfGAP 2</fullName>
    </submittedName>
</protein>
<proteinExistence type="predicted"/>
<dbReference type="GO" id="GO:0008270">
    <property type="term" value="F:zinc ion binding"/>
    <property type="evidence" value="ECO:0007669"/>
    <property type="project" value="UniProtKB-KW"/>
</dbReference>
<feature type="compositionally biased region" description="Polar residues" evidence="11">
    <location>
        <begin position="478"/>
        <end position="491"/>
    </location>
</feature>
<keyword evidence="5" id="KW-0862">Zinc</keyword>
<evidence type="ECO:0000313" key="13">
    <source>
        <dbReference type="Ensembl" id="ENSCAFP00020027478.1"/>
    </source>
</evidence>
<keyword evidence="4 9" id="KW-0863">Zinc-finger</keyword>
<keyword evidence="1" id="KW-0343">GTPase activation</keyword>
<name>A0A8C0L721_CANLU</name>
<dbReference type="InterPro" id="IPR037278">
    <property type="entry name" value="ARFGAP/RecO"/>
</dbReference>
<organism evidence="13 14">
    <name type="scientific">Canis lupus dingo</name>
    <name type="common">dingo</name>
    <dbReference type="NCBI Taxonomy" id="286419"/>
    <lineage>
        <taxon>Eukaryota</taxon>
        <taxon>Metazoa</taxon>
        <taxon>Chordata</taxon>
        <taxon>Craniata</taxon>
        <taxon>Vertebrata</taxon>
        <taxon>Euteleostomi</taxon>
        <taxon>Mammalia</taxon>
        <taxon>Eutheria</taxon>
        <taxon>Laurasiatheria</taxon>
        <taxon>Carnivora</taxon>
        <taxon>Caniformia</taxon>
        <taxon>Canidae</taxon>
        <taxon>Canis</taxon>
    </lineage>
</organism>
<dbReference type="PROSITE" id="PS50115">
    <property type="entry name" value="ARFGAP"/>
    <property type="match status" value="1"/>
</dbReference>
<dbReference type="InterPro" id="IPR047161">
    <property type="entry name" value="GIT-like"/>
</dbReference>
<reference evidence="13" key="2">
    <citation type="submission" date="2025-09" db="UniProtKB">
        <authorList>
            <consortium name="Ensembl"/>
        </authorList>
    </citation>
    <scope>IDENTIFICATION</scope>
</reference>
<evidence type="ECO:0000256" key="5">
    <source>
        <dbReference type="ARBA" id="ARBA00022833"/>
    </source>
</evidence>
<feature type="region of interest" description="Disordered" evidence="11">
    <location>
        <begin position="372"/>
        <end position="413"/>
    </location>
</feature>
<dbReference type="Ensembl" id="ENSCAFT00020031717.1">
    <property type="protein sequence ID" value="ENSCAFP00020027478.1"/>
    <property type="gene ID" value="ENSCAFG00020020942.1"/>
</dbReference>
<dbReference type="PROSITE" id="PS50088">
    <property type="entry name" value="ANK_REPEAT"/>
    <property type="match status" value="1"/>
</dbReference>
<dbReference type="FunFam" id="1.10.220.150:FF:000003">
    <property type="entry name" value="ARF GTPase-activating protein GIT2 isoform 1"/>
    <property type="match status" value="1"/>
</dbReference>
<dbReference type="InterPro" id="IPR002110">
    <property type="entry name" value="Ankyrin_rpt"/>
</dbReference>
<dbReference type="GO" id="GO:0032012">
    <property type="term" value="P:regulation of ARF protein signal transduction"/>
    <property type="evidence" value="ECO:0007669"/>
    <property type="project" value="InterPro"/>
</dbReference>
<evidence type="ECO:0000256" key="1">
    <source>
        <dbReference type="ARBA" id="ARBA00022468"/>
    </source>
</evidence>
<evidence type="ECO:0000313" key="14">
    <source>
        <dbReference type="Proteomes" id="UP000694391"/>
    </source>
</evidence>
<dbReference type="InterPro" id="IPR038508">
    <property type="entry name" value="ArfGAP_dom_sf"/>
</dbReference>
<dbReference type="Gene3D" id="1.20.120.330">
    <property type="entry name" value="Nucleotidyltransferases domain 2"/>
    <property type="match status" value="1"/>
</dbReference>
<evidence type="ECO:0000256" key="10">
    <source>
        <dbReference type="SAM" id="Coils"/>
    </source>
</evidence>
<dbReference type="InterPro" id="IPR001164">
    <property type="entry name" value="ArfGAP_dom"/>
</dbReference>